<keyword evidence="1" id="KW-0378">Hydrolase</keyword>
<dbReference type="PANTHER" id="PTHR43301:SF3">
    <property type="entry name" value="ARABINAN ENDO-1,5-ALPHA-L-ARABINOSIDASE A-RELATED"/>
    <property type="match status" value="1"/>
</dbReference>
<gene>
    <name evidence="1" type="ORF">BE0216_04465</name>
</gene>
<dbReference type="Gene3D" id="2.115.10.20">
    <property type="entry name" value="Glycosyl hydrolase domain, family 43"/>
    <property type="match status" value="1"/>
</dbReference>
<dbReference type="RefSeq" id="WP_143249289.1">
    <property type="nucleotide sequence ID" value="NZ_CP062938.1"/>
</dbReference>
<dbReference type="SUPFAM" id="SSF75005">
    <property type="entry name" value="Arabinanase/levansucrase/invertase"/>
    <property type="match status" value="1"/>
</dbReference>
<sequence length="225" mass="24883">MTFDESCKPYEAYAWAYFTGDGVGGERICLAVSEGNDALRWRVLNGGMPLFSSRYGTKGLRDPFILRKRDGGFVMMATDLNVASLGGDFGRSQRMGSRYLEIWESPDLVHWSDQRHVLVSPPEAGNTWAPEALWLDEIGLYAVYWASNLYEDGDPRERSTYNRMMVAATADFREFTSAQVWVDVCGGNGHDGFGTIDVTATRVGGVVPPVHQGRAHHDHPAGAQS</sequence>
<dbReference type="Proteomes" id="UP000593943">
    <property type="component" value="Chromosome"/>
</dbReference>
<dbReference type="CDD" id="cd08983">
    <property type="entry name" value="GH43_Bt3655-like"/>
    <property type="match status" value="1"/>
</dbReference>
<reference evidence="1 2" key="1">
    <citation type="submission" date="2020-10" db="EMBL/GenBank/DDBJ databases">
        <title>Genome sequencing of Bifidobacterium eulemuris_DSMZ_100216.</title>
        <authorList>
            <person name="Kim J."/>
        </authorList>
    </citation>
    <scope>NUCLEOTIDE SEQUENCE [LARGE SCALE GENOMIC DNA]</scope>
    <source>
        <strain evidence="1 2">DSM 100216</strain>
    </source>
</reference>
<dbReference type="InterPro" id="IPR050727">
    <property type="entry name" value="GH43_arabinanases"/>
</dbReference>
<evidence type="ECO:0000313" key="1">
    <source>
        <dbReference type="EMBL" id="QOL31801.1"/>
    </source>
</evidence>
<keyword evidence="2" id="KW-1185">Reference proteome</keyword>
<protein>
    <submittedName>
        <fullName evidence="1">Glycoside hydrolase family 43 protein</fullName>
    </submittedName>
</protein>
<organism evidence="1 2">
    <name type="scientific">Bifidobacterium eulemuris</name>
    <dbReference type="NCBI Taxonomy" id="1765219"/>
    <lineage>
        <taxon>Bacteria</taxon>
        <taxon>Bacillati</taxon>
        <taxon>Actinomycetota</taxon>
        <taxon>Actinomycetes</taxon>
        <taxon>Bifidobacteriales</taxon>
        <taxon>Bifidobacteriaceae</taxon>
        <taxon>Bifidobacterium</taxon>
    </lineage>
</organism>
<evidence type="ECO:0000313" key="2">
    <source>
        <dbReference type="Proteomes" id="UP000593943"/>
    </source>
</evidence>
<accession>A0A7L9SN74</accession>
<dbReference type="InterPro" id="IPR023296">
    <property type="entry name" value="Glyco_hydro_beta-prop_sf"/>
</dbReference>
<dbReference type="KEGG" id="beu:BE0216_04465"/>
<dbReference type="EMBL" id="CP062938">
    <property type="protein sequence ID" value="QOL31801.1"/>
    <property type="molecule type" value="Genomic_DNA"/>
</dbReference>
<proteinExistence type="predicted"/>
<dbReference type="PANTHER" id="PTHR43301">
    <property type="entry name" value="ARABINAN ENDO-1,5-ALPHA-L-ARABINOSIDASE"/>
    <property type="match status" value="1"/>
</dbReference>
<dbReference type="AlphaFoldDB" id="A0A7L9SN74"/>
<name>A0A7L9SN74_9BIFI</name>
<dbReference type="GO" id="GO:0016787">
    <property type="term" value="F:hydrolase activity"/>
    <property type="evidence" value="ECO:0007669"/>
    <property type="project" value="UniProtKB-KW"/>
</dbReference>
<dbReference type="OrthoDB" id="9758923at2"/>